<dbReference type="InterPro" id="IPR050061">
    <property type="entry name" value="MurCDEF_pg_biosynth"/>
</dbReference>
<organism evidence="18 19">
    <name type="scientific">Hyphomonas beringensis</name>
    <dbReference type="NCBI Taxonomy" id="1280946"/>
    <lineage>
        <taxon>Bacteria</taxon>
        <taxon>Pseudomonadati</taxon>
        <taxon>Pseudomonadota</taxon>
        <taxon>Alphaproteobacteria</taxon>
        <taxon>Hyphomonadales</taxon>
        <taxon>Hyphomonadaceae</taxon>
        <taxon>Hyphomonas</taxon>
    </lineage>
</organism>
<evidence type="ECO:0000256" key="10">
    <source>
        <dbReference type="ARBA" id="ARBA00022984"/>
    </source>
</evidence>
<dbReference type="InterPro" id="IPR036565">
    <property type="entry name" value="Mur-like_cat_sf"/>
</dbReference>
<evidence type="ECO:0000256" key="6">
    <source>
        <dbReference type="ARBA" id="ARBA00022618"/>
    </source>
</evidence>
<dbReference type="RefSeq" id="WP_034793362.1">
    <property type="nucleotide sequence ID" value="NZ_AWFF01000028.1"/>
</dbReference>
<evidence type="ECO:0000256" key="7">
    <source>
        <dbReference type="ARBA" id="ARBA00022741"/>
    </source>
</evidence>
<dbReference type="UniPathway" id="UPA00219"/>
<keyword evidence="10 14" id="KW-0573">Peptidoglycan synthesis</keyword>
<dbReference type="OrthoDB" id="9804126at2"/>
<gene>
    <name evidence="14 18" type="primary">murC</name>
    <name evidence="18" type="ORF">HY29_10995</name>
</gene>
<dbReference type="eggNOG" id="COG0773">
    <property type="taxonomic scope" value="Bacteria"/>
</dbReference>
<dbReference type="GO" id="GO:0008360">
    <property type="term" value="P:regulation of cell shape"/>
    <property type="evidence" value="ECO:0007669"/>
    <property type="project" value="UniProtKB-KW"/>
</dbReference>
<accession>A0A062UGD5</accession>
<keyword evidence="5 14" id="KW-0436">Ligase</keyword>
<evidence type="ECO:0000256" key="4">
    <source>
        <dbReference type="ARBA" id="ARBA00022490"/>
    </source>
</evidence>
<dbReference type="InterPro" id="IPR004101">
    <property type="entry name" value="Mur_ligase_C"/>
</dbReference>
<evidence type="ECO:0000256" key="12">
    <source>
        <dbReference type="ARBA" id="ARBA00023316"/>
    </source>
</evidence>
<evidence type="ECO:0000259" key="16">
    <source>
        <dbReference type="Pfam" id="PF02875"/>
    </source>
</evidence>
<sequence>MTSPTPFDLGPAHIVGIGGIGMSGIADVMITMGYEVQGSDIKESDNIQRLRDRGAKIFIGHSGENVKGAGTVIISSAIKGDNPEVATARATGIPVVRRANMLAEITRLKYTVCIAGTHGKTTTTSMVAALLDGSGIDPTVINGGIIHAYGSNYKAGESDWMVVESDESDGTFAKLHPTCAVVTNIDPEHMDHYGSMEKLREAFDVFVENLPFYGFAVLCTDHPEVQGLASRVTDRRRITYGFNRQADVRAVNLTTDLSGAHFDVALRRPGSAQPRMIEGLTLPMAGEHNVQNALAAIAVALELGASDEQIRTSLNQFGGVKRRFTPVGEWTPIEGEAPVRIIDDYGHHPVEIEAVLKAARAMLGQGQLIAVCQPHRYTRLRDLFEDFSRCFDQADNVLVAPVYEAGESPIEGFTHESLVTSIARNGHRGAQTLSSLDELPDVLKSLAQPGAMVVCLGAGDITRYAGELAEKLQS</sequence>
<evidence type="ECO:0000256" key="11">
    <source>
        <dbReference type="ARBA" id="ARBA00023306"/>
    </source>
</evidence>
<evidence type="ECO:0000256" key="8">
    <source>
        <dbReference type="ARBA" id="ARBA00022840"/>
    </source>
</evidence>
<dbReference type="Pfam" id="PF01225">
    <property type="entry name" value="Mur_ligase"/>
    <property type="match status" value="1"/>
</dbReference>
<evidence type="ECO:0000256" key="1">
    <source>
        <dbReference type="ARBA" id="ARBA00004496"/>
    </source>
</evidence>
<dbReference type="STRING" id="1280946.HY29_10995"/>
<dbReference type="HAMAP" id="MF_00046">
    <property type="entry name" value="MurC"/>
    <property type="match status" value="1"/>
</dbReference>
<comment type="function">
    <text evidence="14">Cell wall formation.</text>
</comment>
<comment type="pathway">
    <text evidence="2 14">Cell wall biogenesis; peptidoglycan biosynthesis.</text>
</comment>
<dbReference type="AlphaFoldDB" id="A0A062UGD5"/>
<keyword evidence="19" id="KW-1185">Reference proteome</keyword>
<dbReference type="PANTHER" id="PTHR43445:SF3">
    <property type="entry name" value="UDP-N-ACETYLMURAMATE--L-ALANINE LIGASE"/>
    <property type="match status" value="1"/>
</dbReference>
<evidence type="ECO:0000313" key="19">
    <source>
        <dbReference type="Proteomes" id="UP000027037"/>
    </source>
</evidence>
<dbReference type="GO" id="GO:0005737">
    <property type="term" value="C:cytoplasm"/>
    <property type="evidence" value="ECO:0007669"/>
    <property type="project" value="UniProtKB-SubCell"/>
</dbReference>
<evidence type="ECO:0000256" key="3">
    <source>
        <dbReference type="ARBA" id="ARBA00012211"/>
    </source>
</evidence>
<dbReference type="SUPFAM" id="SSF53623">
    <property type="entry name" value="MurD-like peptide ligases, catalytic domain"/>
    <property type="match status" value="1"/>
</dbReference>
<evidence type="ECO:0000256" key="14">
    <source>
        <dbReference type="HAMAP-Rule" id="MF_00046"/>
    </source>
</evidence>
<dbReference type="Gene3D" id="3.40.50.720">
    <property type="entry name" value="NAD(P)-binding Rossmann-like Domain"/>
    <property type="match status" value="1"/>
</dbReference>
<dbReference type="SUPFAM" id="SSF53244">
    <property type="entry name" value="MurD-like peptide ligases, peptide-binding domain"/>
    <property type="match status" value="1"/>
</dbReference>
<comment type="subcellular location">
    <subcellularLocation>
        <location evidence="1 14">Cytoplasm</location>
    </subcellularLocation>
</comment>
<dbReference type="Gene3D" id="3.40.1190.10">
    <property type="entry name" value="Mur-like, catalytic domain"/>
    <property type="match status" value="1"/>
</dbReference>
<name>A0A062UGD5_9PROT</name>
<dbReference type="InterPro" id="IPR005758">
    <property type="entry name" value="UDP-N-AcMur_Ala_ligase_MurC"/>
</dbReference>
<keyword evidence="9 14" id="KW-0133">Cell shape</keyword>
<dbReference type="InterPro" id="IPR036615">
    <property type="entry name" value="Mur_ligase_C_dom_sf"/>
</dbReference>
<dbReference type="InterPro" id="IPR013221">
    <property type="entry name" value="Mur_ligase_cen"/>
</dbReference>
<dbReference type="InterPro" id="IPR000713">
    <property type="entry name" value="Mur_ligase_N"/>
</dbReference>
<keyword evidence="7 14" id="KW-0547">Nucleotide-binding</keyword>
<comment type="catalytic activity">
    <reaction evidence="13 14">
        <text>UDP-N-acetyl-alpha-D-muramate + L-alanine + ATP = UDP-N-acetyl-alpha-D-muramoyl-L-alanine + ADP + phosphate + H(+)</text>
        <dbReference type="Rhea" id="RHEA:23372"/>
        <dbReference type="ChEBI" id="CHEBI:15378"/>
        <dbReference type="ChEBI" id="CHEBI:30616"/>
        <dbReference type="ChEBI" id="CHEBI:43474"/>
        <dbReference type="ChEBI" id="CHEBI:57972"/>
        <dbReference type="ChEBI" id="CHEBI:70757"/>
        <dbReference type="ChEBI" id="CHEBI:83898"/>
        <dbReference type="ChEBI" id="CHEBI:456216"/>
        <dbReference type="EC" id="6.3.2.8"/>
    </reaction>
</comment>
<dbReference type="NCBIfam" id="TIGR01082">
    <property type="entry name" value="murC"/>
    <property type="match status" value="1"/>
</dbReference>
<evidence type="ECO:0000256" key="2">
    <source>
        <dbReference type="ARBA" id="ARBA00004752"/>
    </source>
</evidence>
<evidence type="ECO:0000259" key="17">
    <source>
        <dbReference type="Pfam" id="PF08245"/>
    </source>
</evidence>
<dbReference type="GO" id="GO:0051301">
    <property type="term" value="P:cell division"/>
    <property type="evidence" value="ECO:0007669"/>
    <property type="project" value="UniProtKB-KW"/>
</dbReference>
<evidence type="ECO:0000256" key="9">
    <source>
        <dbReference type="ARBA" id="ARBA00022960"/>
    </source>
</evidence>
<dbReference type="GO" id="GO:0005524">
    <property type="term" value="F:ATP binding"/>
    <property type="evidence" value="ECO:0007669"/>
    <property type="project" value="UniProtKB-UniRule"/>
</dbReference>
<dbReference type="SUPFAM" id="SSF51984">
    <property type="entry name" value="MurCD N-terminal domain"/>
    <property type="match status" value="1"/>
</dbReference>
<comment type="caution">
    <text evidence="18">The sequence shown here is derived from an EMBL/GenBank/DDBJ whole genome shotgun (WGS) entry which is preliminary data.</text>
</comment>
<evidence type="ECO:0000313" key="18">
    <source>
        <dbReference type="EMBL" id="KCZ55644.1"/>
    </source>
</evidence>
<evidence type="ECO:0000256" key="5">
    <source>
        <dbReference type="ARBA" id="ARBA00022598"/>
    </source>
</evidence>
<dbReference type="Gene3D" id="3.90.190.20">
    <property type="entry name" value="Mur ligase, C-terminal domain"/>
    <property type="match status" value="1"/>
</dbReference>
<proteinExistence type="inferred from homology"/>
<dbReference type="EC" id="6.3.2.8" evidence="3 14"/>
<evidence type="ECO:0000256" key="13">
    <source>
        <dbReference type="ARBA" id="ARBA00047833"/>
    </source>
</evidence>
<dbReference type="Pfam" id="PF02875">
    <property type="entry name" value="Mur_ligase_C"/>
    <property type="match status" value="1"/>
</dbReference>
<reference evidence="18 19" key="1">
    <citation type="journal article" date="2014" name="Antonie Van Leeuwenhoek">
        <title>Hyphomonas beringensis sp. nov. and Hyphomonas chukchiensis sp. nov., isolated from surface seawater of the Bering Sea and Chukchi Sea.</title>
        <authorList>
            <person name="Li C."/>
            <person name="Lai Q."/>
            <person name="Li G."/>
            <person name="Dong C."/>
            <person name="Wang J."/>
            <person name="Liao Y."/>
            <person name="Shao Z."/>
        </authorList>
    </citation>
    <scope>NUCLEOTIDE SEQUENCE [LARGE SCALE GENOMIC DNA]</scope>
    <source>
        <strain evidence="18 19">25B14_1</strain>
    </source>
</reference>
<feature type="domain" description="Mur ligase C-terminal" evidence="16">
    <location>
        <begin position="333"/>
        <end position="459"/>
    </location>
</feature>
<dbReference type="PATRIC" id="fig|1280946.3.peg.995"/>
<keyword evidence="12 14" id="KW-0961">Cell wall biogenesis/degradation</keyword>
<protein>
    <recommendedName>
        <fullName evidence="3 14">UDP-N-acetylmuramate--L-alanine ligase</fullName>
        <ecNumber evidence="3 14">6.3.2.8</ecNumber>
    </recommendedName>
    <alternativeName>
        <fullName evidence="14">UDP-N-acetylmuramoyl-L-alanine synthetase</fullName>
    </alternativeName>
</protein>
<keyword evidence="11 14" id="KW-0131">Cell cycle</keyword>
<feature type="domain" description="Mur ligase N-terminal catalytic" evidence="15">
    <location>
        <begin position="13"/>
        <end position="110"/>
    </location>
</feature>
<dbReference type="GO" id="GO:0008763">
    <property type="term" value="F:UDP-N-acetylmuramate-L-alanine ligase activity"/>
    <property type="evidence" value="ECO:0007669"/>
    <property type="project" value="UniProtKB-UniRule"/>
</dbReference>
<comment type="similarity">
    <text evidence="14">Belongs to the MurCDEF family.</text>
</comment>
<dbReference type="Pfam" id="PF08245">
    <property type="entry name" value="Mur_ligase_M"/>
    <property type="match status" value="1"/>
</dbReference>
<feature type="binding site" evidence="14">
    <location>
        <begin position="116"/>
        <end position="122"/>
    </location>
    <ligand>
        <name>ATP</name>
        <dbReference type="ChEBI" id="CHEBI:30616"/>
    </ligand>
</feature>
<feature type="domain" description="Mur ligase central" evidence="17">
    <location>
        <begin position="114"/>
        <end position="300"/>
    </location>
</feature>
<dbReference type="PANTHER" id="PTHR43445">
    <property type="entry name" value="UDP-N-ACETYLMURAMATE--L-ALANINE LIGASE-RELATED"/>
    <property type="match status" value="1"/>
</dbReference>
<keyword evidence="6 14" id="KW-0132">Cell division</keyword>
<keyword evidence="8 14" id="KW-0067">ATP-binding</keyword>
<dbReference type="GO" id="GO:0009252">
    <property type="term" value="P:peptidoglycan biosynthetic process"/>
    <property type="evidence" value="ECO:0007669"/>
    <property type="project" value="UniProtKB-UniRule"/>
</dbReference>
<evidence type="ECO:0000259" key="15">
    <source>
        <dbReference type="Pfam" id="PF01225"/>
    </source>
</evidence>
<dbReference type="Proteomes" id="UP000027037">
    <property type="component" value="Unassembled WGS sequence"/>
</dbReference>
<keyword evidence="4 14" id="KW-0963">Cytoplasm</keyword>
<dbReference type="GO" id="GO:0071555">
    <property type="term" value="P:cell wall organization"/>
    <property type="evidence" value="ECO:0007669"/>
    <property type="project" value="UniProtKB-KW"/>
</dbReference>
<dbReference type="EMBL" id="AWFF01000028">
    <property type="protein sequence ID" value="KCZ55644.1"/>
    <property type="molecule type" value="Genomic_DNA"/>
</dbReference>